<accession>A0A838A0J5</accession>
<dbReference type="Gene3D" id="3.40.50.1240">
    <property type="entry name" value="Phosphoglycerate mutase-like"/>
    <property type="match status" value="1"/>
</dbReference>
<comment type="caution">
    <text evidence="1">The sequence shown here is derived from an EMBL/GenBank/DDBJ whole genome shotgun (WGS) entry which is preliminary data.</text>
</comment>
<dbReference type="AlphaFoldDB" id="A0A838A0J5"/>
<dbReference type="InterPro" id="IPR050275">
    <property type="entry name" value="PGM_Phosphatase"/>
</dbReference>
<dbReference type="SUPFAM" id="SSF53254">
    <property type="entry name" value="Phosphoglycerate mutase-like"/>
    <property type="match status" value="1"/>
</dbReference>
<gene>
    <name evidence="1" type="ORF">H0B56_03560</name>
</gene>
<dbReference type="SMART" id="SM00855">
    <property type="entry name" value="PGAM"/>
    <property type="match status" value="1"/>
</dbReference>
<reference evidence="1 2" key="1">
    <citation type="submission" date="2020-07" db="EMBL/GenBank/DDBJ databases">
        <title>Genome of Haloechinothrix sp.</title>
        <authorList>
            <person name="Tang S.-K."/>
            <person name="Yang L."/>
            <person name="Zhu W.-Y."/>
        </authorList>
    </citation>
    <scope>NUCLEOTIDE SEQUENCE [LARGE SCALE GENOMIC DNA]</scope>
    <source>
        <strain evidence="1 2">YIM 98757</strain>
    </source>
</reference>
<dbReference type="InterPro" id="IPR013078">
    <property type="entry name" value="His_Pase_superF_clade-1"/>
</dbReference>
<dbReference type="PANTHER" id="PTHR48100:SF51">
    <property type="entry name" value="PHOSPHOGLYCERATE MUTASE"/>
    <property type="match status" value="1"/>
</dbReference>
<organism evidence="1 2">
    <name type="scientific">Haloechinothrix aidingensis</name>
    <dbReference type="NCBI Taxonomy" id="2752311"/>
    <lineage>
        <taxon>Bacteria</taxon>
        <taxon>Bacillati</taxon>
        <taxon>Actinomycetota</taxon>
        <taxon>Actinomycetes</taxon>
        <taxon>Pseudonocardiales</taxon>
        <taxon>Pseudonocardiaceae</taxon>
        <taxon>Haloechinothrix</taxon>
    </lineage>
</organism>
<dbReference type="GO" id="GO:0005737">
    <property type="term" value="C:cytoplasm"/>
    <property type="evidence" value="ECO:0007669"/>
    <property type="project" value="TreeGrafter"/>
</dbReference>
<dbReference type="InterPro" id="IPR029033">
    <property type="entry name" value="His_PPase_superfam"/>
</dbReference>
<dbReference type="EMBL" id="JACCKD010000001">
    <property type="protein sequence ID" value="MBA0124613.1"/>
    <property type="molecule type" value="Genomic_DNA"/>
</dbReference>
<dbReference type="Pfam" id="PF00300">
    <property type="entry name" value="His_Phos_1"/>
    <property type="match status" value="1"/>
</dbReference>
<dbReference type="Proteomes" id="UP000582974">
    <property type="component" value="Unassembled WGS sequence"/>
</dbReference>
<dbReference type="GO" id="GO:0016791">
    <property type="term" value="F:phosphatase activity"/>
    <property type="evidence" value="ECO:0007669"/>
    <property type="project" value="TreeGrafter"/>
</dbReference>
<evidence type="ECO:0000313" key="2">
    <source>
        <dbReference type="Proteomes" id="UP000582974"/>
    </source>
</evidence>
<name>A0A838A0J5_9PSEU</name>
<keyword evidence="2" id="KW-1185">Reference proteome</keyword>
<evidence type="ECO:0000313" key="1">
    <source>
        <dbReference type="EMBL" id="MBA0124613.1"/>
    </source>
</evidence>
<proteinExistence type="predicted"/>
<dbReference type="CDD" id="cd07067">
    <property type="entry name" value="HP_PGM_like"/>
    <property type="match status" value="1"/>
</dbReference>
<sequence>MSRPGSASARTVVHLVRHGEVYNPEGILYGRMPGYLLSERGVKQAVTVAETLARHDIVHVVSSPLERAQQTAEPIADAHRLEIGTDERLIESDNRFEGYRVSVGNGVLREPRHWWKLRDPFTPSWGEPYTDIARRMLAAVYSARAEAEGSEAVCVSHQLPIWTLRRFLEMRRLWHDPRNRQCSLASVTSLVFRGEMLGEVVYSEPVGRTDPTVTGA</sequence>
<dbReference type="RefSeq" id="WP_180891452.1">
    <property type="nucleotide sequence ID" value="NZ_JACCKD010000001.1"/>
</dbReference>
<dbReference type="PANTHER" id="PTHR48100">
    <property type="entry name" value="BROAD-SPECIFICITY PHOSPHATASE YOR283W-RELATED"/>
    <property type="match status" value="1"/>
</dbReference>
<protein>
    <submittedName>
        <fullName evidence="1">Histidine phosphatase family protein</fullName>
    </submittedName>
</protein>